<sequence length="1538" mass="171439">MRKAIRGLVRREKGSAGKPPLLQDSSASPSTANGPGIRAQEPLASTRSTPQVVEERNLTTDEAAPPEPIHPAAEERERNTPDALDAHDHISEADTDSVSEDLWSRAYVALAEREPELVKDYERHIGAWQNEDETPAARQAALSNPKSVKETVESLQDARKNKQWKFSVRSQDKKVRDQLEKLVKLLSFADGIIKQAVSAQPYAALAWSAVSVFLPLISGGFSKNVAMVKGFATIGDIQLYWRNCEDTYLRSTSSDYYQKLVEPLSNVYSKMLEYQLRAICHLSKKQLSRAWSKLSGQDDWVSRETEIVEISNKCKDHIIPLQRTEIQQNFLVEMQKLDRICQVGADIAETIRSEKKKARELEMLKILRSAAGNYIDGMEFNNDPVNGTCEWFYNDEKLSNWRDSDDSGVFWITAGPGCGKSVLARSLIVNGHLESTKVEVDYGSSPSIETNDSTVCFFFFKDESKQRSSIKSALCAILHRLFVQRPEIAQLLLPTFDSIGESVTGSFTELWNLLMRSAQKATCDIICVLDALDECATKDRTELFRVLGQLGGAVSSPTHVKFLITSRPYDDIKTSFQTRQEIQYFRYDADDRHKEISQDISLVIDAKVGSFTTKFNERDRDKIAKRLKSQGTNTYLWLHLTFGIIESNPSKFSRQKDVEALLSDIPSEVSEAYEKILSRSADERMAGLLLQIILAAPVPLSLGEANFALALALADTDITSHAELEEAGWEDFKTTVKNLCGLIVSVYDGKLSFIHLTAREFLVRNTDAESPARKWAGRFADAATSHQVLTRCCMQYLLLSDFSSRILFKFEIEAEKYKFLRYASGNWPSHFKALDEAAVATHLPQARQLCSTSLPQWHTWGRIYINKGSVEHISAPNSTNGWSDLAVASFTGLTSVVQSMLSDGVDVNARCRRYKSALYAAIMGNQEDTVALLIASGAEVDRFSTSVGTPLDFAVRHQKSLGMIRLLMEKGASPFKRSNISVQSPFSLILGYAATLDNKEIFYALLAGRFDVSTPEAIVATTRHKRIINSGSRCRALVLNLLDDENLEEICTEEHFTILMSEPTTLPRIFRLLRNSTCLSVFLAAQDLADLVGEPQISEGAADAFRELMLEARFPSEKITDNVLCMIALHSDPNTLRMFIENSPENCDIKDLFSAAVANQSHRDMSSVVLEFAEAAISEDEEFQDDMLNGYEAERWETCVWHVVDEEMDEYQAEYTVTTVRALLRLSHHSDRIKKCMVSAVLLCAGYPSSSPLKLEIFELLIAVLDRFGHKNSIDADLLAQAAAVCDLQTLQLVSKYSSGISMVDEKILCAVADNSLHGKDIMKFLLQRHESEAIITQRVVCAATFRSNSDVLRVLFDSRPEEIVVTASVLVLVRKPEVLNIMIECKRDEVAAVASAALDQAATSSMRRAGDVVPLHNLKAAEILLNCCPSSWFTLTECLVFHLVASDERPLTLLCFSKSLEGIEFNKLRKAFQLWKPEGAILTPATITVLYGNGNLEELASVADSCGCGGQLTRDVEGWHTSAGVIRRTISNYSAEH</sequence>
<proteinExistence type="predicted"/>
<protein>
    <submittedName>
        <fullName evidence="1">Uncharacterized protein</fullName>
    </submittedName>
</protein>
<organism evidence="1 2">
    <name type="scientific">Zarea fungicola</name>
    <dbReference type="NCBI Taxonomy" id="93591"/>
    <lineage>
        <taxon>Eukaryota</taxon>
        <taxon>Fungi</taxon>
        <taxon>Dikarya</taxon>
        <taxon>Ascomycota</taxon>
        <taxon>Pezizomycotina</taxon>
        <taxon>Sordariomycetes</taxon>
        <taxon>Hypocreomycetidae</taxon>
        <taxon>Hypocreales</taxon>
        <taxon>Cordycipitaceae</taxon>
        <taxon>Zarea</taxon>
    </lineage>
</organism>
<gene>
    <name evidence="1" type="ORF">NQ176_g3262</name>
</gene>
<evidence type="ECO:0000313" key="2">
    <source>
        <dbReference type="Proteomes" id="UP001143910"/>
    </source>
</evidence>
<keyword evidence="2" id="KW-1185">Reference proteome</keyword>
<evidence type="ECO:0000313" key="1">
    <source>
        <dbReference type="EMBL" id="KAJ2979425.1"/>
    </source>
</evidence>
<dbReference type="Proteomes" id="UP001143910">
    <property type="component" value="Unassembled WGS sequence"/>
</dbReference>
<reference evidence="1" key="1">
    <citation type="submission" date="2022-08" db="EMBL/GenBank/DDBJ databases">
        <title>Genome Sequence of Lecanicillium fungicola.</title>
        <authorList>
            <person name="Buettner E."/>
        </authorList>
    </citation>
    <scope>NUCLEOTIDE SEQUENCE</scope>
    <source>
        <strain evidence="1">Babe33</strain>
    </source>
</reference>
<accession>A0ACC1NJH3</accession>
<dbReference type="EMBL" id="JANJQO010000285">
    <property type="protein sequence ID" value="KAJ2979425.1"/>
    <property type="molecule type" value="Genomic_DNA"/>
</dbReference>
<name>A0ACC1NJH3_9HYPO</name>
<comment type="caution">
    <text evidence="1">The sequence shown here is derived from an EMBL/GenBank/DDBJ whole genome shotgun (WGS) entry which is preliminary data.</text>
</comment>